<evidence type="ECO:0000256" key="2">
    <source>
        <dbReference type="ARBA" id="ARBA00023125"/>
    </source>
</evidence>
<dbReference type="RefSeq" id="WP_080039529.1">
    <property type="nucleotide sequence ID" value="NZ_CP017717.1"/>
</dbReference>
<keyword evidence="3" id="KW-0804">Transcription</keyword>
<proteinExistence type="predicted"/>
<keyword evidence="1" id="KW-0805">Transcription regulation</keyword>
<dbReference type="PROSITE" id="PS01117">
    <property type="entry name" value="HTH_MARR_1"/>
    <property type="match status" value="1"/>
</dbReference>
<dbReference type="Pfam" id="PF01047">
    <property type="entry name" value="MarR"/>
    <property type="match status" value="1"/>
</dbReference>
<dbReference type="GO" id="GO:0003677">
    <property type="term" value="F:DNA binding"/>
    <property type="evidence" value="ECO:0007669"/>
    <property type="project" value="UniProtKB-KW"/>
</dbReference>
<protein>
    <recommendedName>
        <fullName evidence="4">HTH marR-type domain-containing protein</fullName>
    </recommendedName>
</protein>
<accession>A0A1U9ZZH6</accession>
<evidence type="ECO:0000256" key="3">
    <source>
        <dbReference type="ARBA" id="ARBA00023163"/>
    </source>
</evidence>
<evidence type="ECO:0000259" key="4">
    <source>
        <dbReference type="PROSITE" id="PS50995"/>
    </source>
</evidence>
<dbReference type="InterPro" id="IPR000835">
    <property type="entry name" value="HTH_MarR-typ"/>
</dbReference>
<dbReference type="InterPro" id="IPR036388">
    <property type="entry name" value="WH-like_DNA-bd_sf"/>
</dbReference>
<sequence>MTTGRRIAAGSGPVGYALAHATRAHRAVLQRRMAQLGLHLGQELLIVDIHHNPDTTQAELVQRIGFEQPTIAKALTRMERAGFVQRTADPADRRVTRLRLTERGEAVVDAVTAAWAETDAQATAGLTGEEAEQLIRLLTAVRHNLEQPR</sequence>
<evidence type="ECO:0000313" key="6">
    <source>
        <dbReference type="Proteomes" id="UP000190797"/>
    </source>
</evidence>
<dbReference type="Proteomes" id="UP000190797">
    <property type="component" value="Chromosome"/>
</dbReference>
<dbReference type="KEGG" id="noa:BKM31_19495"/>
<dbReference type="SMART" id="SM00347">
    <property type="entry name" value="HTH_MARR"/>
    <property type="match status" value="1"/>
</dbReference>
<evidence type="ECO:0000256" key="1">
    <source>
        <dbReference type="ARBA" id="ARBA00023015"/>
    </source>
</evidence>
<dbReference type="InterPro" id="IPR023187">
    <property type="entry name" value="Tscrpt_reg_MarR-type_CS"/>
</dbReference>
<dbReference type="PRINTS" id="PR00598">
    <property type="entry name" value="HTHMARR"/>
</dbReference>
<dbReference type="PROSITE" id="PS50995">
    <property type="entry name" value="HTH_MARR_2"/>
    <property type="match status" value="1"/>
</dbReference>
<keyword evidence="2" id="KW-0238">DNA-binding</keyword>
<organism evidence="5 6">
    <name type="scientific">[Actinomadura] parvosata subsp. kistnae</name>
    <dbReference type="NCBI Taxonomy" id="1909395"/>
    <lineage>
        <taxon>Bacteria</taxon>
        <taxon>Bacillati</taxon>
        <taxon>Actinomycetota</taxon>
        <taxon>Actinomycetes</taxon>
        <taxon>Streptosporangiales</taxon>
        <taxon>Streptosporangiaceae</taxon>
        <taxon>Nonomuraea</taxon>
    </lineage>
</organism>
<feature type="domain" description="HTH marR-type" evidence="4">
    <location>
        <begin position="11"/>
        <end position="143"/>
    </location>
</feature>
<dbReference type="Gene3D" id="1.10.10.10">
    <property type="entry name" value="Winged helix-like DNA-binding domain superfamily/Winged helix DNA-binding domain"/>
    <property type="match status" value="1"/>
</dbReference>
<gene>
    <name evidence="5" type="ORF">BKM31_19495</name>
</gene>
<reference evidence="6" key="1">
    <citation type="journal article" date="2017" name="Med. Chem. Commun.">
        <title>Nonomuraea sp. ATCC 55076 harbours the largest actinomycete chromosome to date and the kistamicin biosynthetic gene cluster.</title>
        <authorList>
            <person name="Nazari B."/>
            <person name="Forneris C.C."/>
            <person name="Gibson M.I."/>
            <person name="Moon K."/>
            <person name="Schramma K.R."/>
            <person name="Seyedsayamdost M.R."/>
        </authorList>
    </citation>
    <scope>NUCLEOTIDE SEQUENCE [LARGE SCALE GENOMIC DNA]</scope>
    <source>
        <strain evidence="6">ATCC 55076</strain>
    </source>
</reference>
<dbReference type="PANTHER" id="PTHR42756:SF1">
    <property type="entry name" value="TRANSCRIPTIONAL REPRESSOR OF EMRAB OPERON"/>
    <property type="match status" value="1"/>
</dbReference>
<dbReference type="PANTHER" id="PTHR42756">
    <property type="entry name" value="TRANSCRIPTIONAL REGULATOR, MARR"/>
    <property type="match status" value="1"/>
</dbReference>
<evidence type="ECO:0000313" key="5">
    <source>
        <dbReference type="EMBL" id="AQZ63354.1"/>
    </source>
</evidence>
<keyword evidence="6" id="KW-1185">Reference proteome</keyword>
<dbReference type="AlphaFoldDB" id="A0A1U9ZZH6"/>
<dbReference type="STRING" id="1909395.BKM31_19495"/>
<dbReference type="InterPro" id="IPR036390">
    <property type="entry name" value="WH_DNA-bd_sf"/>
</dbReference>
<name>A0A1U9ZZH6_9ACTN</name>
<dbReference type="OrthoDB" id="9806864at2"/>
<dbReference type="EMBL" id="CP017717">
    <property type="protein sequence ID" value="AQZ63354.1"/>
    <property type="molecule type" value="Genomic_DNA"/>
</dbReference>
<dbReference type="SUPFAM" id="SSF46785">
    <property type="entry name" value="Winged helix' DNA-binding domain"/>
    <property type="match status" value="1"/>
</dbReference>
<dbReference type="GO" id="GO:0003700">
    <property type="term" value="F:DNA-binding transcription factor activity"/>
    <property type="evidence" value="ECO:0007669"/>
    <property type="project" value="InterPro"/>
</dbReference>